<protein>
    <recommendedName>
        <fullName evidence="4">DUF2798 domain-containing protein</fullName>
    </recommendedName>
</protein>
<feature type="transmembrane region" description="Helical" evidence="1">
    <location>
        <begin position="41"/>
        <end position="66"/>
    </location>
</feature>
<dbReference type="Pfam" id="PF11391">
    <property type="entry name" value="DUF2798"/>
    <property type="match status" value="1"/>
</dbReference>
<dbReference type="EMBL" id="FXTO01000006">
    <property type="protein sequence ID" value="SMO58781.1"/>
    <property type="molecule type" value="Genomic_DNA"/>
</dbReference>
<name>A0A521CJ51_9RHOB</name>
<evidence type="ECO:0000256" key="1">
    <source>
        <dbReference type="SAM" id="Phobius"/>
    </source>
</evidence>
<dbReference type="RefSeq" id="WP_142492779.1">
    <property type="nucleotide sequence ID" value="NZ_FXTO01000006.1"/>
</dbReference>
<gene>
    <name evidence="2" type="ORF">SAMN06265173_106159</name>
</gene>
<dbReference type="Proteomes" id="UP000316030">
    <property type="component" value="Unassembled WGS sequence"/>
</dbReference>
<organism evidence="2 3">
    <name type="scientific">Thalassovita litoralis</name>
    <dbReference type="NCBI Taxonomy" id="1010611"/>
    <lineage>
        <taxon>Bacteria</taxon>
        <taxon>Pseudomonadati</taxon>
        <taxon>Pseudomonadota</taxon>
        <taxon>Alphaproteobacteria</taxon>
        <taxon>Rhodobacterales</taxon>
        <taxon>Roseobacteraceae</taxon>
        <taxon>Thalassovita</taxon>
    </lineage>
</organism>
<keyword evidence="1" id="KW-0812">Transmembrane</keyword>
<keyword evidence="1" id="KW-1133">Transmembrane helix</keyword>
<sequence>MQDKKIVIVAQIFISGMMAFLMTGFFGALNMGLTRDWLSHWPLAFLTGWPVAFALSLIVSPIAFGLSWRVNRLLGQTD</sequence>
<evidence type="ECO:0000313" key="2">
    <source>
        <dbReference type="EMBL" id="SMO58781.1"/>
    </source>
</evidence>
<accession>A0A521CJ51</accession>
<evidence type="ECO:0008006" key="4">
    <source>
        <dbReference type="Google" id="ProtNLM"/>
    </source>
</evidence>
<dbReference type="InterPro" id="IPR021529">
    <property type="entry name" value="DUF2798"/>
</dbReference>
<dbReference type="AlphaFoldDB" id="A0A521CJ51"/>
<dbReference type="OrthoDB" id="7159403at2"/>
<keyword evidence="3" id="KW-1185">Reference proteome</keyword>
<proteinExistence type="predicted"/>
<reference evidence="2 3" key="1">
    <citation type="submission" date="2017-05" db="EMBL/GenBank/DDBJ databases">
        <authorList>
            <person name="Varghese N."/>
            <person name="Submissions S."/>
        </authorList>
    </citation>
    <scope>NUCLEOTIDE SEQUENCE [LARGE SCALE GENOMIC DNA]</scope>
    <source>
        <strain evidence="2 3">DSM 29506</strain>
    </source>
</reference>
<feature type="transmembrane region" description="Helical" evidence="1">
    <location>
        <begin position="7"/>
        <end position="29"/>
    </location>
</feature>
<keyword evidence="1" id="KW-0472">Membrane</keyword>
<evidence type="ECO:0000313" key="3">
    <source>
        <dbReference type="Proteomes" id="UP000316030"/>
    </source>
</evidence>